<protein>
    <submittedName>
        <fullName evidence="2">Toll/interleukin-1 receptor domain-containing protein</fullName>
    </submittedName>
</protein>
<organism evidence="2 3">
    <name type="scientific">Alistipes intestinihominis</name>
    <dbReference type="NCBI Taxonomy" id="3133172"/>
    <lineage>
        <taxon>Bacteria</taxon>
        <taxon>Pseudomonadati</taxon>
        <taxon>Bacteroidota</taxon>
        <taxon>Bacteroidia</taxon>
        <taxon>Bacteroidales</taxon>
        <taxon>Rikenellaceae</taxon>
        <taxon>Alistipes</taxon>
    </lineage>
</organism>
<proteinExistence type="predicted"/>
<evidence type="ECO:0000313" key="2">
    <source>
        <dbReference type="EMBL" id="MEQ2546106.1"/>
    </source>
</evidence>
<dbReference type="Gene3D" id="3.40.50.10140">
    <property type="entry name" value="Toll/interleukin-1 receptor homology (TIR) domain"/>
    <property type="match status" value="1"/>
</dbReference>
<accession>A0ABV1H0A1</accession>
<keyword evidence="2" id="KW-0675">Receptor</keyword>
<comment type="caution">
    <text evidence="2">The sequence shown here is derived from an EMBL/GenBank/DDBJ whole genome shotgun (WGS) entry which is preliminary data.</text>
</comment>
<reference evidence="2 3" key="1">
    <citation type="submission" date="2024-03" db="EMBL/GenBank/DDBJ databases">
        <title>Human intestinal bacterial collection.</title>
        <authorList>
            <person name="Pauvert C."/>
            <person name="Hitch T.C.A."/>
            <person name="Clavel T."/>
        </authorList>
    </citation>
    <scope>NUCLEOTIDE SEQUENCE [LARGE SCALE GENOMIC DNA]</scope>
    <source>
        <strain evidence="2 3">CLA-KB-H122</strain>
    </source>
</reference>
<gene>
    <name evidence="2" type="ORF">WMO46_14250</name>
</gene>
<dbReference type="InterPro" id="IPR035897">
    <property type="entry name" value="Toll_tir_struct_dom_sf"/>
</dbReference>
<evidence type="ECO:0000259" key="1">
    <source>
        <dbReference type="Pfam" id="PF13676"/>
    </source>
</evidence>
<name>A0ABV1H0A1_9BACT</name>
<keyword evidence="3" id="KW-1185">Reference proteome</keyword>
<sequence length="252" mass="29508">MKIFISWSGERSQKIAELFKDWIQCVIQAAKPWISSHDVDRGALWYTEISKTLADSQFGILCLTPENKTEPWILFEAGALAKGIEENRVCTLLIDLKNTDIGNPLAQFNHTIACDKESMWKLVQTINNALLENKLQEKVLKSVFETYWEQFSEKYKEISQQFKPEEHVKKRSNEELLTEILTTVRAIDKRSQVGYLDNYISTYDDIINRYWSPSEVIKFRNYMTHNKTFKDFFNSNNEGIKSNEVDNQEDKK</sequence>
<dbReference type="SUPFAM" id="SSF52200">
    <property type="entry name" value="Toll/Interleukin receptor TIR domain"/>
    <property type="match status" value="1"/>
</dbReference>
<dbReference type="EMBL" id="JBBMFL010000021">
    <property type="protein sequence ID" value="MEQ2546106.1"/>
    <property type="molecule type" value="Genomic_DNA"/>
</dbReference>
<dbReference type="RefSeq" id="WP_141405119.1">
    <property type="nucleotide sequence ID" value="NZ_JBBMFL010000021.1"/>
</dbReference>
<evidence type="ECO:0000313" key="3">
    <source>
        <dbReference type="Proteomes" id="UP001460202"/>
    </source>
</evidence>
<dbReference type="Proteomes" id="UP001460202">
    <property type="component" value="Unassembled WGS sequence"/>
</dbReference>
<dbReference type="Pfam" id="PF13676">
    <property type="entry name" value="TIR_2"/>
    <property type="match status" value="1"/>
</dbReference>
<feature type="domain" description="TIR" evidence="1">
    <location>
        <begin position="3"/>
        <end position="101"/>
    </location>
</feature>
<dbReference type="InterPro" id="IPR000157">
    <property type="entry name" value="TIR_dom"/>
</dbReference>